<organism evidence="2 3">
    <name type="scientific">Blomia tropicalis</name>
    <name type="common">Mite</name>
    <dbReference type="NCBI Taxonomy" id="40697"/>
    <lineage>
        <taxon>Eukaryota</taxon>
        <taxon>Metazoa</taxon>
        <taxon>Ecdysozoa</taxon>
        <taxon>Arthropoda</taxon>
        <taxon>Chelicerata</taxon>
        <taxon>Arachnida</taxon>
        <taxon>Acari</taxon>
        <taxon>Acariformes</taxon>
        <taxon>Sarcoptiformes</taxon>
        <taxon>Astigmata</taxon>
        <taxon>Glycyphagoidea</taxon>
        <taxon>Echimyopodidae</taxon>
        <taxon>Blomia</taxon>
    </lineage>
</organism>
<protein>
    <recommendedName>
        <fullName evidence="1">CRAL-TRIO domain-containing protein</fullName>
    </recommendedName>
</protein>
<feature type="domain" description="CRAL-TRIO" evidence="1">
    <location>
        <begin position="92"/>
        <end position="260"/>
    </location>
</feature>
<dbReference type="EMBL" id="JAPWDV010000001">
    <property type="protein sequence ID" value="KAJ6221873.1"/>
    <property type="molecule type" value="Genomic_DNA"/>
</dbReference>
<dbReference type="InterPro" id="IPR001251">
    <property type="entry name" value="CRAL-TRIO_dom"/>
</dbReference>
<dbReference type="InterPro" id="IPR053012">
    <property type="entry name" value="ER-organelle_contact"/>
</dbReference>
<dbReference type="GO" id="GO:0140284">
    <property type="term" value="C:endoplasmic reticulum-endosome membrane contact site"/>
    <property type="evidence" value="ECO:0007669"/>
    <property type="project" value="TreeGrafter"/>
</dbReference>
<dbReference type="PANTHER" id="PTHR46384:SF1">
    <property type="entry name" value="MOTILE SPERM DOMAIN-CONTAINING PROTEIN 2"/>
    <property type="match status" value="1"/>
</dbReference>
<dbReference type="PROSITE" id="PS50191">
    <property type="entry name" value="CRAL_TRIO"/>
    <property type="match status" value="1"/>
</dbReference>
<evidence type="ECO:0000313" key="2">
    <source>
        <dbReference type="EMBL" id="KAJ6221873.1"/>
    </source>
</evidence>
<dbReference type="PANTHER" id="PTHR46384">
    <property type="entry name" value="MOTILE SPERM DOMAIN-CONTAINING PROTEIN 2"/>
    <property type="match status" value="1"/>
</dbReference>
<dbReference type="Gene3D" id="3.40.525.10">
    <property type="entry name" value="CRAL-TRIO lipid binding domain"/>
    <property type="match status" value="1"/>
</dbReference>
<dbReference type="SUPFAM" id="SSF52087">
    <property type="entry name" value="CRAL/TRIO domain"/>
    <property type="match status" value="1"/>
</dbReference>
<proteinExistence type="predicted"/>
<keyword evidence="3" id="KW-1185">Reference proteome</keyword>
<dbReference type="AlphaFoldDB" id="A0A9Q0RMZ2"/>
<evidence type="ECO:0000313" key="3">
    <source>
        <dbReference type="Proteomes" id="UP001142055"/>
    </source>
</evidence>
<name>A0A9Q0RMZ2_BLOTA</name>
<dbReference type="InterPro" id="IPR036865">
    <property type="entry name" value="CRAL-TRIO_dom_sf"/>
</dbReference>
<sequence>MELAWQKIEFNNEQIEQLRSRIYEYALQHPNEIMIEDLRSRITPPGEVGPSMAIKDWMLKRYLAYAKPKLNVEAATKNLIEFFKFRHQQKVYNLTFANSFPIEFYQLQMFSDHCYDRHGNKVAILRSKFYRSWPLLDAFVKRGLLCYTEHYDRLFEEGKFPGLVLLFDVTDFDYIRHTNIDSINFILSLQQYYPGVLKQCIAYNLPTPLYWIIRMFQLVANRLFPSRHHMIVSIRDNELDDYIDREQRPQCLNGLLTDKPFPDGVVPFEEFLEKLRSQNDAIIEKFEENEIKRCRQLIQDCQDNEG</sequence>
<gene>
    <name evidence="2" type="ORF">RDWZM_000418</name>
</gene>
<dbReference type="Proteomes" id="UP001142055">
    <property type="component" value="Chromosome 1"/>
</dbReference>
<dbReference type="Pfam" id="PF00650">
    <property type="entry name" value="CRAL_TRIO"/>
    <property type="match status" value="1"/>
</dbReference>
<evidence type="ECO:0000259" key="1">
    <source>
        <dbReference type="PROSITE" id="PS50191"/>
    </source>
</evidence>
<reference evidence="2" key="1">
    <citation type="submission" date="2022-12" db="EMBL/GenBank/DDBJ databases">
        <title>Genome assemblies of Blomia tropicalis.</title>
        <authorList>
            <person name="Cui Y."/>
        </authorList>
    </citation>
    <scope>NUCLEOTIDE SEQUENCE</scope>
    <source>
        <tissue evidence="2">Adult mites</tissue>
    </source>
</reference>
<dbReference type="GO" id="GO:0012505">
    <property type="term" value="C:endomembrane system"/>
    <property type="evidence" value="ECO:0007669"/>
    <property type="project" value="TreeGrafter"/>
</dbReference>
<accession>A0A9Q0RMZ2</accession>
<comment type="caution">
    <text evidence="2">The sequence shown here is derived from an EMBL/GenBank/DDBJ whole genome shotgun (WGS) entry which is preliminary data.</text>
</comment>